<keyword evidence="4" id="KW-1185">Reference proteome</keyword>
<feature type="region of interest" description="Disordered" evidence="1">
    <location>
        <begin position="532"/>
        <end position="663"/>
    </location>
</feature>
<dbReference type="EMBL" id="CP033151">
    <property type="protein sequence ID" value="AYO43303.1"/>
    <property type="molecule type" value="Genomic_DNA"/>
</dbReference>
<evidence type="ECO:0000313" key="4">
    <source>
        <dbReference type="Proteomes" id="UP000269793"/>
    </source>
</evidence>
<feature type="region of interest" description="Disordered" evidence="1">
    <location>
        <begin position="209"/>
        <end position="228"/>
    </location>
</feature>
<evidence type="ECO:0000313" key="3">
    <source>
        <dbReference type="EMBL" id="AYO43303.1"/>
    </source>
</evidence>
<reference evidence="3 4" key="1">
    <citation type="submission" date="2018-10" db="EMBL/GenBank/DDBJ databases">
        <title>Complete genome sequence of Malassezia restricta CBS 7877.</title>
        <authorList>
            <person name="Morand S.C."/>
            <person name="Bertignac M."/>
            <person name="Iltis A."/>
            <person name="Kolder I."/>
            <person name="Pirovano W."/>
            <person name="Jourdain R."/>
            <person name="Clavaud C."/>
        </authorList>
    </citation>
    <scope>NUCLEOTIDE SEQUENCE [LARGE SCALE GENOMIC DNA]</scope>
    <source>
        <strain evidence="3 4">CBS 7877</strain>
    </source>
</reference>
<dbReference type="SUPFAM" id="SSF49879">
    <property type="entry name" value="SMAD/FHA domain"/>
    <property type="match status" value="1"/>
</dbReference>
<dbReference type="Pfam" id="PF00498">
    <property type="entry name" value="FHA"/>
    <property type="match status" value="1"/>
</dbReference>
<feature type="region of interest" description="Disordered" evidence="1">
    <location>
        <begin position="251"/>
        <end position="422"/>
    </location>
</feature>
<feature type="compositionally biased region" description="Basic and acidic residues" evidence="1">
    <location>
        <begin position="398"/>
        <end position="415"/>
    </location>
</feature>
<dbReference type="CDD" id="cd22673">
    <property type="entry name" value="FHA_Ki67"/>
    <property type="match status" value="1"/>
</dbReference>
<dbReference type="InterPro" id="IPR008984">
    <property type="entry name" value="SMAD_FHA_dom_sf"/>
</dbReference>
<dbReference type="OrthoDB" id="6288785at2759"/>
<dbReference type="SMART" id="SM00240">
    <property type="entry name" value="FHA"/>
    <property type="match status" value="1"/>
</dbReference>
<name>A0A3G2S5C5_MALR7</name>
<feature type="compositionally biased region" description="Polar residues" evidence="1">
    <location>
        <begin position="290"/>
        <end position="301"/>
    </location>
</feature>
<feature type="compositionally biased region" description="Basic and acidic residues" evidence="1">
    <location>
        <begin position="634"/>
        <end position="643"/>
    </location>
</feature>
<feature type="compositionally biased region" description="Polar residues" evidence="1">
    <location>
        <begin position="609"/>
        <end position="632"/>
    </location>
</feature>
<dbReference type="AlphaFoldDB" id="A0A3G2S5C5"/>
<evidence type="ECO:0000259" key="2">
    <source>
        <dbReference type="PROSITE" id="PS50006"/>
    </source>
</evidence>
<feature type="compositionally biased region" description="Basic and acidic residues" evidence="1">
    <location>
        <begin position="855"/>
        <end position="869"/>
    </location>
</feature>
<feature type="domain" description="FHA" evidence="2">
    <location>
        <begin position="31"/>
        <end position="80"/>
    </location>
</feature>
<feature type="compositionally biased region" description="Basic residues" evidence="1">
    <location>
        <begin position="872"/>
        <end position="883"/>
    </location>
</feature>
<organism evidence="3 4">
    <name type="scientific">Malassezia restricta (strain ATCC 96810 / NBRC 103918 / CBS 7877)</name>
    <name type="common">Seborrheic dermatitis infection agent</name>
    <dbReference type="NCBI Taxonomy" id="425264"/>
    <lineage>
        <taxon>Eukaryota</taxon>
        <taxon>Fungi</taxon>
        <taxon>Dikarya</taxon>
        <taxon>Basidiomycota</taxon>
        <taxon>Ustilaginomycotina</taxon>
        <taxon>Malasseziomycetes</taxon>
        <taxon>Malasseziales</taxon>
        <taxon>Malasseziaceae</taxon>
        <taxon>Malassezia</taxon>
    </lineage>
</organism>
<feature type="compositionally biased region" description="Acidic residues" evidence="1">
    <location>
        <begin position="560"/>
        <end position="570"/>
    </location>
</feature>
<gene>
    <name evidence="3" type="ORF">DNF11_2353</name>
</gene>
<protein>
    <submittedName>
        <fullName evidence="3">FHA domain protein</fullName>
    </submittedName>
</protein>
<accession>A0A3G2S5C5</accession>
<dbReference type="Proteomes" id="UP000269793">
    <property type="component" value="Chromosome IV"/>
</dbReference>
<sequence length="883" mass="97624">MGDVQPRGSLQLLSDSGDIEVARFQIKKETTTLGRALNNDVRLLLEDVSRKHCTIQFDSENRAVLHVMGSGGVWHNNVHVKPHANDTQIKLKDGDKLQISKHTLTFSYVTAAPASPRKRKPQMAAPESPATPRRQSARIKARASMPCFRTAWTPERAMRPIPLTQQTAPSEPAQSNSNNVAVEQPKMPQAPSMILADLNVWQRTSLDTNVPETHQDVNPGAESDLPNDTAMVNEAANTSQRRDFLECNQPEPEATEPEFVEPVATDPQVPESGPVDLEPMDPNPLEQELEANNSDASVQRVSESDPVDLTSVDPNSVELEPVEPKPADPAAIQSTLSELAQVGQEPLNPHPVDPESTESHPNSPGPTESHPADPNPIKLNANDAQSTHIDPTEFEATEPEKQGRDDAELEPKIDQPLDSQPTVPAEAHEFIEALDDHVWQADTKASLAEEKENEHRDTSDLTLCLEELEEQEVVDANRLLSAATPMTPRFPPTTPLRWSPAKSRKVSLRTATLLKRSAQLPIVPLVDREPPCAQTPPPSINSHIPTSTDSKDMELSAISSDEEDEEEVDSSLELQCASSPLPPRPLHSFMTPQTKRQEKPMVRRMSCSEMDQPTLRRQPSWQWLKSLFSPSRKTAPEPSKEQEPVPLGSEHASTEVREQDEQESFFDASGDMDMTSMHHVTTPKANEKNLAPTPDMHVLKHVFAEPKQAVSPEATMHHFRHMMSEPKQTSAMDLSMSSAWTAMEEQVRDVPQEASVPAQPLQVLTPETDQLTKHRATRTVPKKEPYVPVRRQLPPRNAVKMSRIGSLSTSTTRTASEQQAAQTTCAVPPDTRLRRSGIASSLPVARAGTTIRTRATKESITNDREDATLNKRVTRGASKTRKN</sequence>
<feature type="region of interest" description="Disordered" evidence="1">
    <location>
        <begin position="112"/>
        <end position="160"/>
    </location>
</feature>
<dbReference type="InterPro" id="IPR000253">
    <property type="entry name" value="FHA_dom"/>
</dbReference>
<evidence type="ECO:0000256" key="1">
    <source>
        <dbReference type="SAM" id="MobiDB-lite"/>
    </source>
</evidence>
<dbReference type="PROSITE" id="PS50006">
    <property type="entry name" value="FHA_DOMAIN"/>
    <property type="match status" value="1"/>
</dbReference>
<proteinExistence type="predicted"/>
<dbReference type="VEuPathDB" id="FungiDB:DNF11_2353"/>
<dbReference type="Gene3D" id="2.60.200.20">
    <property type="match status" value="1"/>
</dbReference>
<feature type="region of interest" description="Disordered" evidence="1">
    <location>
        <begin position="854"/>
        <end position="883"/>
    </location>
</feature>